<dbReference type="InterPro" id="IPR029058">
    <property type="entry name" value="AB_hydrolase_fold"/>
</dbReference>
<evidence type="ECO:0000256" key="1">
    <source>
        <dbReference type="SAM" id="MobiDB-lite"/>
    </source>
</evidence>
<organism evidence="3">
    <name type="scientific">mine drainage metagenome</name>
    <dbReference type="NCBI Taxonomy" id="410659"/>
    <lineage>
        <taxon>unclassified sequences</taxon>
        <taxon>metagenomes</taxon>
        <taxon>ecological metagenomes</taxon>
    </lineage>
</organism>
<dbReference type="SUPFAM" id="SSF53474">
    <property type="entry name" value="alpha/beta-Hydrolases"/>
    <property type="match status" value="1"/>
</dbReference>
<dbReference type="GO" id="GO:0004806">
    <property type="term" value="F:triacylglycerol lipase activity"/>
    <property type="evidence" value="ECO:0007669"/>
    <property type="project" value="InterPro"/>
</dbReference>
<dbReference type="PANTHER" id="PTHR34853">
    <property type="match status" value="1"/>
</dbReference>
<feature type="compositionally biased region" description="Low complexity" evidence="1">
    <location>
        <begin position="383"/>
        <end position="394"/>
    </location>
</feature>
<dbReference type="EMBL" id="UOYP01000707">
    <property type="protein sequence ID" value="VAY89694.1"/>
    <property type="molecule type" value="Genomic_DNA"/>
</dbReference>
<dbReference type="Gene3D" id="3.40.50.1820">
    <property type="entry name" value="alpha/beta hydrolase"/>
    <property type="match status" value="1"/>
</dbReference>
<evidence type="ECO:0000313" key="3">
    <source>
        <dbReference type="EMBL" id="VAY89694.1"/>
    </source>
</evidence>
<proteinExistence type="predicted"/>
<dbReference type="InterPro" id="IPR001375">
    <property type="entry name" value="Peptidase_S9_cat"/>
</dbReference>
<accession>A0A3P3ZSJ5</accession>
<dbReference type="GO" id="GO:0008236">
    <property type="term" value="F:serine-type peptidase activity"/>
    <property type="evidence" value="ECO:0007669"/>
    <property type="project" value="InterPro"/>
</dbReference>
<evidence type="ECO:0000259" key="2">
    <source>
        <dbReference type="Pfam" id="PF00326"/>
    </source>
</evidence>
<dbReference type="Pfam" id="PF00326">
    <property type="entry name" value="Peptidase_S9"/>
    <property type="match status" value="1"/>
</dbReference>
<dbReference type="AlphaFoldDB" id="A0A3P3ZSJ5"/>
<dbReference type="PANTHER" id="PTHR34853:SF1">
    <property type="entry name" value="LIPASE 5"/>
    <property type="match status" value="1"/>
</dbReference>
<dbReference type="GO" id="GO:0016042">
    <property type="term" value="P:lipid catabolic process"/>
    <property type="evidence" value="ECO:0007669"/>
    <property type="project" value="InterPro"/>
</dbReference>
<name>A0A3P3ZSJ5_9ZZZZ</name>
<dbReference type="GO" id="GO:0006508">
    <property type="term" value="P:proteolysis"/>
    <property type="evidence" value="ECO:0007669"/>
    <property type="project" value="InterPro"/>
</dbReference>
<feature type="region of interest" description="Disordered" evidence="1">
    <location>
        <begin position="380"/>
        <end position="400"/>
    </location>
</feature>
<protein>
    <submittedName>
        <fullName evidence="3">Putative enzyme exported protein</fullName>
    </submittedName>
</protein>
<gene>
    <name evidence="3" type="ORF">CARN8_820002</name>
</gene>
<sequence length="544" mass="56753">MRTKRLSWVMGVSCCMLNLTVLSSCGGGGGGGGSPGLASQSGSNNTLLSTQIDTTASMTRAALQTQWLSQYPPDQQALIGSPVCGVQVNKFTYATVGGQGEPTSASGALMLPTGSSPQCQGPRPVVLYAHGTAIDRAEDMSAVNDPNNPAYGTATRVALTFAAQGYIVIAPNYAGYDVSTLPYAPYLNGQQQSQDMVDGLTAGRQMLTLLNTGDSDNGQLFVTGYSQGGYVSMATLAKLDAEGRPATAGAPMSGPYAILAMGDEIFLGHPNYGGTAYLPLIANAYAHLKTGSISLSQVFSSNYPNAGTLFPGNVDYGGFSSLVTSGQIPTTAIFQSTPTGNAYLDGLNLPEGAPLGPLGFSPTNYLISTAFRAAYVRDAETNPDGAAPPDGSAPNFNSPPPALPANPQFLLRQDLKANDLRNYTPSMPLLMCGGHNDPEVFWNQGAAAMTAVLDSKTTTDPSLRFATLDLDTTDLTTPYFASFGLSPAQLSTMQSVATQVQTAFTAYQSAVDQTNATVGLEAYHTDETPYCTVAARAFFNLYAN</sequence>
<feature type="domain" description="Peptidase S9 prolyl oligopeptidase catalytic" evidence="2">
    <location>
        <begin position="159"/>
        <end position="240"/>
    </location>
</feature>
<dbReference type="PROSITE" id="PS51257">
    <property type="entry name" value="PROKAR_LIPOPROTEIN"/>
    <property type="match status" value="1"/>
</dbReference>
<reference evidence="3" key="1">
    <citation type="submission" date="2018-10" db="EMBL/GenBank/DDBJ databases">
        <authorList>
            <person name="Plewniak F."/>
        </authorList>
    </citation>
    <scope>NUCLEOTIDE SEQUENCE</scope>
</reference>
<dbReference type="InterPro" id="IPR005152">
    <property type="entry name" value="Lipase_secreted"/>
</dbReference>